<keyword evidence="1" id="KW-0645">Protease</keyword>
<dbReference type="SUPFAM" id="SSF53474">
    <property type="entry name" value="alpha/beta-Hydrolases"/>
    <property type="match status" value="1"/>
</dbReference>
<accession>A0A238WLE7</accession>
<dbReference type="InterPro" id="IPR008761">
    <property type="entry name" value="Peptidase_S37"/>
</dbReference>
<keyword evidence="2" id="KW-0732">Signal</keyword>
<evidence type="ECO:0000313" key="4">
    <source>
        <dbReference type="EMBL" id="SNR47307.1"/>
    </source>
</evidence>
<gene>
    <name evidence="4" type="ORF">SAMN06265371_103344</name>
</gene>
<name>A0A238WLE7_9FLAO</name>
<organism evidence="4 5">
    <name type="scientific">Lutibacter agarilyticus</name>
    <dbReference type="NCBI Taxonomy" id="1109740"/>
    <lineage>
        <taxon>Bacteria</taxon>
        <taxon>Pseudomonadati</taxon>
        <taxon>Bacteroidota</taxon>
        <taxon>Flavobacteriia</taxon>
        <taxon>Flavobacteriales</taxon>
        <taxon>Flavobacteriaceae</taxon>
        <taxon>Lutibacter</taxon>
    </lineage>
</organism>
<evidence type="ECO:0000256" key="3">
    <source>
        <dbReference type="ARBA" id="ARBA00022801"/>
    </source>
</evidence>
<dbReference type="Proteomes" id="UP000198384">
    <property type="component" value="Unassembled WGS sequence"/>
</dbReference>
<dbReference type="AlphaFoldDB" id="A0A238WLE7"/>
<dbReference type="GO" id="GO:0008239">
    <property type="term" value="F:dipeptidyl-peptidase activity"/>
    <property type="evidence" value="ECO:0007669"/>
    <property type="project" value="TreeGrafter"/>
</dbReference>
<evidence type="ECO:0000256" key="1">
    <source>
        <dbReference type="ARBA" id="ARBA00022670"/>
    </source>
</evidence>
<dbReference type="Gene3D" id="3.40.50.1820">
    <property type="entry name" value="alpha/beta hydrolase"/>
    <property type="match status" value="2"/>
</dbReference>
<protein>
    <submittedName>
        <fullName evidence="4">PS-10 peptidase S37</fullName>
    </submittedName>
</protein>
<proteinExistence type="predicted"/>
<dbReference type="PANTHER" id="PTHR11010:SF38">
    <property type="entry name" value="LYSOSOMAL PRO-X CARBOXYPEPTIDASE"/>
    <property type="match status" value="1"/>
</dbReference>
<dbReference type="Pfam" id="PF05576">
    <property type="entry name" value="Peptidase_S37"/>
    <property type="match status" value="1"/>
</dbReference>
<keyword evidence="3" id="KW-0378">Hydrolase</keyword>
<evidence type="ECO:0000256" key="2">
    <source>
        <dbReference type="ARBA" id="ARBA00022729"/>
    </source>
</evidence>
<keyword evidence="5" id="KW-1185">Reference proteome</keyword>
<dbReference type="PROSITE" id="PS51257">
    <property type="entry name" value="PROKAR_LIPOPROTEIN"/>
    <property type="match status" value="1"/>
</dbReference>
<reference evidence="4 5" key="1">
    <citation type="submission" date="2017-06" db="EMBL/GenBank/DDBJ databases">
        <authorList>
            <person name="Kim H.J."/>
            <person name="Triplett B.A."/>
        </authorList>
    </citation>
    <scope>NUCLEOTIDE SEQUENCE [LARGE SCALE GENOMIC DNA]</scope>
    <source>
        <strain evidence="4 5">DSM 29150</strain>
    </source>
</reference>
<dbReference type="GO" id="GO:0006508">
    <property type="term" value="P:proteolysis"/>
    <property type="evidence" value="ECO:0007669"/>
    <property type="project" value="UniProtKB-KW"/>
</dbReference>
<dbReference type="InterPro" id="IPR029058">
    <property type="entry name" value="AB_hydrolase_fold"/>
</dbReference>
<dbReference type="PANTHER" id="PTHR11010">
    <property type="entry name" value="PROTEASE S28 PRO-X CARBOXYPEPTIDASE-RELATED"/>
    <property type="match status" value="1"/>
</dbReference>
<dbReference type="ESTHER" id="9flao-a0a238wle7">
    <property type="family name" value="Peptidase_S37"/>
</dbReference>
<dbReference type="OrthoDB" id="3979391at2"/>
<evidence type="ECO:0000313" key="5">
    <source>
        <dbReference type="Proteomes" id="UP000198384"/>
    </source>
</evidence>
<dbReference type="RefSeq" id="WP_089380997.1">
    <property type="nucleotide sequence ID" value="NZ_FZNT01000003.1"/>
</dbReference>
<dbReference type="EMBL" id="FZNT01000003">
    <property type="protein sequence ID" value="SNR47307.1"/>
    <property type="molecule type" value="Genomic_DNA"/>
</dbReference>
<sequence length="440" mass="51162">MKLYKSILLFVAISVSIISCRTIKLDPVEILTFQQELEKLFPDAEITKMEAKDHFSKAYQLVLNQPLDHKNLEAGTFKHYVYISHIDEDAPVVLVTEGYNARPRTYEMSKILKGNQVQVEYRFYGKSRPDTIPWEYLTNDQAVEDYHKLVTKLRYLYTGKWVSTGISKGGETVLIYKAKYPWDVRVAVPYVAPLINTQEDPRTQELINTVGSDACRTKIIEYQRQVLENRDSVLQEITSYATLKNMSFTQLSREEALEYAVLEFPFSFWQWRGECDNIPNGNATAKELFDYINSVVGINFYNDKTYEDLLPSYYQHMIELGYYGFDTAPVKDLLKVVHNPTNKRFAPKDTDLTYNPNYIKEVRDFAENKGKQILYIYGEYDPWGACAPNPKPHVDALKMVLKAGSHKTRIKDFSKEDQQLIYDKLQKWMGYSTTIYPLED</sequence>